<evidence type="ECO:0000256" key="5">
    <source>
        <dbReference type="RuleBase" id="RU368021"/>
    </source>
</evidence>
<evidence type="ECO:0000256" key="1">
    <source>
        <dbReference type="ARBA" id="ARBA00002355"/>
    </source>
</evidence>
<evidence type="ECO:0000256" key="2">
    <source>
        <dbReference type="ARBA" id="ARBA00004123"/>
    </source>
</evidence>
<evidence type="ECO:0000313" key="8">
    <source>
        <dbReference type="EMBL" id="KAL2292908.1"/>
    </source>
</evidence>
<feature type="domain" description="Pre-rRNA-processing protein Ipi1 N-terminal" evidence="7">
    <location>
        <begin position="130"/>
        <end position="235"/>
    </location>
</feature>
<dbReference type="EMBL" id="JBAWTH010000002">
    <property type="protein sequence ID" value="KAL2292908.1"/>
    <property type="molecule type" value="Genomic_DNA"/>
</dbReference>
<name>A0ABR4FDZ4_9PEZI</name>
<evidence type="ECO:0000259" key="7">
    <source>
        <dbReference type="Pfam" id="PF12333"/>
    </source>
</evidence>
<reference evidence="8 9" key="1">
    <citation type="submission" date="2024-03" db="EMBL/GenBank/DDBJ databases">
        <title>A high-quality draft genome sequence of Diaporthe vaccinii, a causative agent of upright dieback and viscid rot disease in cranberry plants.</title>
        <authorList>
            <person name="Sarrasin M."/>
            <person name="Lang B.F."/>
            <person name="Burger G."/>
        </authorList>
    </citation>
    <scope>NUCLEOTIDE SEQUENCE [LARGE SCALE GENOMIC DNA]</scope>
    <source>
        <strain evidence="8 9">IS7</strain>
    </source>
</reference>
<comment type="subunit">
    <text evidence="5">Component of the RIX1 complex.</text>
</comment>
<sequence>MGSSARKKKEKKKDFQKPKLKVGKTKPKSSNFTDTSFQSKSIVVNQQSLSETAPDDVALFKHNLSLATSRTDKQRREALSHLISQLTSTPQNNPVGAYVLLDKLLPLITDTSSAIRSSLLKLFQTLPYYEIQPHADKVVKWVRLGMLHLSAEVRDDALNFMDWLLDVAVDQLLDVAGGWTKTLDAFVAMMGWRNASTSSAAAAGKGWSSAPKTTFGADKGGSAYAHQMAALAKFIQLGLQKPPPVEPWTDSQYWDQVYRLPEGPNPFGYLQLFGPPQDGEICADTESRQRAMWPLKDVMEKKTAQARMEGGLAGRAATDLAKALEEGFRGYEHDELEELDWHSGNSAFFDLDTYPWSRTQNATTPRVDHFDCDFSFSPLPLISSTDTAFALEKTTSITPSSIIVNQPLVLGHQVQLLDLTDFPAVRLRLHLEQLSFLPG</sequence>
<comment type="caution">
    <text evidence="8">The sequence shown here is derived from an EMBL/GenBank/DDBJ whole genome shotgun (WGS) entry which is preliminary data.</text>
</comment>
<dbReference type="Pfam" id="PF12333">
    <property type="entry name" value="Ipi1_N"/>
    <property type="match status" value="1"/>
</dbReference>
<comment type="function">
    <text evidence="1 5">Component of the RIX1 complex required for processing of ITS2 sequences from 35S pre-rRNA.</text>
</comment>
<organism evidence="8 9">
    <name type="scientific">Diaporthe vaccinii</name>
    <dbReference type="NCBI Taxonomy" id="105482"/>
    <lineage>
        <taxon>Eukaryota</taxon>
        <taxon>Fungi</taxon>
        <taxon>Dikarya</taxon>
        <taxon>Ascomycota</taxon>
        <taxon>Pezizomycotina</taxon>
        <taxon>Sordariomycetes</taxon>
        <taxon>Sordariomycetidae</taxon>
        <taxon>Diaporthales</taxon>
        <taxon>Diaporthaceae</taxon>
        <taxon>Diaporthe</taxon>
        <taxon>Diaporthe eres species complex</taxon>
    </lineage>
</organism>
<accession>A0ABR4FDZ4</accession>
<keyword evidence="4 5" id="KW-0539">Nucleus</keyword>
<protein>
    <recommendedName>
        <fullName evidence="5">Pre-rRNA-processing protein</fullName>
    </recommendedName>
</protein>
<comment type="similarity">
    <text evidence="3 5">Belongs to the IPI1/TEX10 family.</text>
</comment>
<proteinExistence type="inferred from homology"/>
<evidence type="ECO:0000256" key="3">
    <source>
        <dbReference type="ARBA" id="ARBA00006427"/>
    </source>
</evidence>
<gene>
    <name evidence="8" type="ORF">FJTKL_07950</name>
</gene>
<keyword evidence="9" id="KW-1185">Reference proteome</keyword>
<dbReference type="SUPFAM" id="SSF48371">
    <property type="entry name" value="ARM repeat"/>
    <property type="match status" value="1"/>
</dbReference>
<feature type="region of interest" description="Disordered" evidence="6">
    <location>
        <begin position="1"/>
        <end position="34"/>
    </location>
</feature>
<dbReference type="Proteomes" id="UP001600888">
    <property type="component" value="Unassembled WGS sequence"/>
</dbReference>
<comment type="subcellular location">
    <subcellularLocation>
        <location evidence="2 5">Nucleus</location>
    </subcellularLocation>
</comment>
<feature type="compositionally biased region" description="Basic residues" evidence="6">
    <location>
        <begin position="18"/>
        <end position="27"/>
    </location>
</feature>
<dbReference type="InterPro" id="IPR016024">
    <property type="entry name" value="ARM-type_fold"/>
</dbReference>
<dbReference type="PANTHER" id="PTHR16056">
    <property type="entry name" value="REGULATOR OF MICROTUBULE DYNAMICS PROTEIN"/>
    <property type="match status" value="1"/>
</dbReference>
<evidence type="ECO:0000256" key="6">
    <source>
        <dbReference type="SAM" id="MobiDB-lite"/>
    </source>
</evidence>
<evidence type="ECO:0000313" key="9">
    <source>
        <dbReference type="Proteomes" id="UP001600888"/>
    </source>
</evidence>
<keyword evidence="5" id="KW-0698">rRNA processing</keyword>
<dbReference type="InterPro" id="IPR024679">
    <property type="entry name" value="Ipi1_N"/>
</dbReference>
<keyword evidence="5" id="KW-0690">Ribosome biogenesis</keyword>
<feature type="compositionally biased region" description="Basic residues" evidence="6">
    <location>
        <begin position="1"/>
        <end position="11"/>
    </location>
</feature>
<evidence type="ECO:0000256" key="4">
    <source>
        <dbReference type="ARBA" id="ARBA00023242"/>
    </source>
</evidence>
<dbReference type="PANTHER" id="PTHR16056:SF2">
    <property type="entry name" value="TESTIS-EXPRESSED PROTEIN 10"/>
    <property type="match status" value="1"/>
</dbReference>